<dbReference type="GO" id="GO:0016780">
    <property type="term" value="F:phosphotransferase activity, for other substituted phosphate groups"/>
    <property type="evidence" value="ECO:0007669"/>
    <property type="project" value="InterPro"/>
</dbReference>
<feature type="transmembrane region" description="Helical" evidence="3">
    <location>
        <begin position="388"/>
        <end position="406"/>
    </location>
</feature>
<dbReference type="Gene3D" id="3.40.720.10">
    <property type="entry name" value="Alkaline Phosphatase, subunit A"/>
    <property type="match status" value="1"/>
</dbReference>
<keyword evidence="3" id="KW-0472">Membrane</keyword>
<dbReference type="GO" id="GO:0008654">
    <property type="term" value="P:phospholipid biosynthetic process"/>
    <property type="evidence" value="ECO:0007669"/>
    <property type="project" value="InterPro"/>
</dbReference>
<name>A0A4R6USW2_9PSEU</name>
<feature type="transmembrane region" description="Helical" evidence="3">
    <location>
        <begin position="36"/>
        <end position="58"/>
    </location>
</feature>
<feature type="transmembrane region" description="Helical" evidence="3">
    <location>
        <begin position="70"/>
        <end position="89"/>
    </location>
</feature>
<dbReference type="OrthoDB" id="1376015at2"/>
<dbReference type="Pfam" id="PF01066">
    <property type="entry name" value="CDP-OH_P_transf"/>
    <property type="match status" value="1"/>
</dbReference>
<keyword evidence="3" id="KW-1133">Transmembrane helix</keyword>
<protein>
    <submittedName>
        <fullName evidence="4">Phosphatidylglycerophosphate synthase</fullName>
    </submittedName>
</protein>
<gene>
    <name evidence="4" type="ORF">EV188_11179</name>
</gene>
<organism evidence="4 5">
    <name type="scientific">Actinomycetospora succinea</name>
    <dbReference type="NCBI Taxonomy" id="663603"/>
    <lineage>
        <taxon>Bacteria</taxon>
        <taxon>Bacillati</taxon>
        <taxon>Actinomycetota</taxon>
        <taxon>Actinomycetes</taxon>
        <taxon>Pseudonocardiales</taxon>
        <taxon>Pseudonocardiaceae</taxon>
        <taxon>Actinomycetospora</taxon>
    </lineage>
</organism>
<comment type="caution">
    <text evidence="4">The sequence shown here is derived from an EMBL/GenBank/DDBJ whole genome shotgun (WGS) entry which is preliminary data.</text>
</comment>
<feature type="transmembrane region" description="Helical" evidence="3">
    <location>
        <begin position="351"/>
        <end position="376"/>
    </location>
</feature>
<feature type="transmembrane region" description="Helical" evidence="3">
    <location>
        <begin position="243"/>
        <end position="262"/>
    </location>
</feature>
<feature type="transmembrane region" description="Helical" evidence="3">
    <location>
        <begin position="298"/>
        <end position="325"/>
    </location>
</feature>
<feature type="transmembrane region" description="Helical" evidence="3">
    <location>
        <begin position="95"/>
        <end position="115"/>
    </location>
</feature>
<keyword evidence="1 2" id="KW-0808">Transferase</keyword>
<dbReference type="Gene3D" id="1.20.120.1760">
    <property type="match status" value="1"/>
</dbReference>
<dbReference type="InterPro" id="IPR017850">
    <property type="entry name" value="Alkaline_phosphatase_core_sf"/>
</dbReference>
<keyword evidence="3" id="KW-0812">Transmembrane</keyword>
<evidence type="ECO:0000256" key="2">
    <source>
        <dbReference type="RuleBase" id="RU003750"/>
    </source>
</evidence>
<evidence type="ECO:0000313" key="4">
    <source>
        <dbReference type="EMBL" id="TDQ48909.1"/>
    </source>
</evidence>
<feature type="transmembrane region" description="Helical" evidence="3">
    <location>
        <begin position="136"/>
        <end position="169"/>
    </location>
</feature>
<evidence type="ECO:0000256" key="3">
    <source>
        <dbReference type="SAM" id="Phobius"/>
    </source>
</evidence>
<accession>A0A4R6USW2</accession>
<dbReference type="InterPro" id="IPR048254">
    <property type="entry name" value="CDP_ALCOHOL_P_TRANSF_CS"/>
</dbReference>
<dbReference type="GO" id="GO:0016020">
    <property type="term" value="C:membrane"/>
    <property type="evidence" value="ECO:0007669"/>
    <property type="project" value="InterPro"/>
</dbReference>
<comment type="similarity">
    <text evidence="2">Belongs to the CDP-alcohol phosphatidyltransferase class-I family.</text>
</comment>
<feature type="transmembrane region" description="Helical" evidence="3">
    <location>
        <begin position="12"/>
        <end position="30"/>
    </location>
</feature>
<reference evidence="4 5" key="1">
    <citation type="submission" date="2019-03" db="EMBL/GenBank/DDBJ databases">
        <title>Genomic Encyclopedia of Type Strains, Phase IV (KMG-IV): sequencing the most valuable type-strain genomes for metagenomic binning, comparative biology and taxonomic classification.</title>
        <authorList>
            <person name="Goeker M."/>
        </authorList>
    </citation>
    <scope>NUCLEOTIDE SEQUENCE [LARGE SCALE GENOMIC DNA]</scope>
    <source>
        <strain evidence="4 5">DSM 45775</strain>
    </source>
</reference>
<dbReference type="PROSITE" id="PS00379">
    <property type="entry name" value="CDP_ALCOHOL_P_TRANSF"/>
    <property type="match status" value="1"/>
</dbReference>
<evidence type="ECO:0000256" key="1">
    <source>
        <dbReference type="ARBA" id="ARBA00022679"/>
    </source>
</evidence>
<feature type="transmembrane region" description="Helical" evidence="3">
    <location>
        <begin position="189"/>
        <end position="222"/>
    </location>
</feature>
<dbReference type="Proteomes" id="UP000295705">
    <property type="component" value="Unassembled WGS sequence"/>
</dbReference>
<proteinExistence type="inferred from homology"/>
<feature type="transmembrane region" description="Helical" evidence="3">
    <location>
        <begin position="274"/>
        <end position="291"/>
    </location>
</feature>
<dbReference type="InterPro" id="IPR000462">
    <property type="entry name" value="CDP-OH_P_trans"/>
</dbReference>
<evidence type="ECO:0000313" key="5">
    <source>
        <dbReference type="Proteomes" id="UP000295705"/>
    </source>
</evidence>
<sequence>MLARVRRVSPTLTAELLGGALASAGLLGVLTHGVGLGPFGLVVGATAAAALVALLAGAPVDALGPAGRVTLVRAVLVVGVTALVADPVSQHPMSGPALVVLAAVALVLDGVDGAVARRWNVASSFGARFDMELDAFLLLVLSWHVSWALGNWVLLIGLARYLFVAAGVVLPWLTGELTPKRSGKVVAAAQGVVLVIAASTLLPALAATVLVGAALAALLWSFGRDVVRLWRSADTHPVRVRPGLAGVLTLLAGVLVLVALLLPGDIARLVPPSALRIPFEVLVALVVAALLPGWARRILAWVAGAVLGVMLVLTLFDLGFSVAIARSFDPARDAVLLGNAYDFVAETSGPVVGVVVAVLVALLGIALVVGTGGAVARLARIAAAHRSGALRLAGVLAVGWFVAWTLSVQVVPGVPVASRDTSIRAVDRAVEIDAGVRDQQAFEREASVDAFRDVPDDRLLTALRGRDVVVAVVESYGMSALDDPGLAGPVRAVVDDGERRLGAVGYSARTGMLTSPVAGGGSWLAHATLLSGLWIDGEQRHTDLVSSDRLTLTRAFHQAGWRTVTVQPGTTGPWPEAAFFGLDRAYTHDDLGYRGPRFSWSPMPDQYLFSAFDRLERGPGAPPTMAELVLTSSHGPWAPLPRTVPPDQVGDGSVFGPEEPQHSFQSILTTPTPQVRDDYRRSIEYSLKTLYDWTERQAVQDPARAPVLVVFGDHQASPVVTGPTPDRRIPISIVSRDPAVLDAVSGWGWADGLTPDPTTPVWRMDAFRDRFLDAYGPRP</sequence>
<dbReference type="InterPro" id="IPR043130">
    <property type="entry name" value="CDP-OH_PTrfase_TM_dom"/>
</dbReference>
<dbReference type="EMBL" id="SNYO01000011">
    <property type="protein sequence ID" value="TDQ48909.1"/>
    <property type="molecule type" value="Genomic_DNA"/>
</dbReference>
<keyword evidence="5" id="KW-1185">Reference proteome</keyword>
<dbReference type="AlphaFoldDB" id="A0A4R6USW2"/>